<reference evidence="6 7" key="1">
    <citation type="submission" date="2022-05" db="EMBL/GenBank/DDBJ databases">
        <authorList>
            <person name="Park J.-S."/>
        </authorList>
    </citation>
    <scope>NUCLEOTIDE SEQUENCE [LARGE SCALE GENOMIC DNA]</scope>
    <source>
        <strain evidence="6 7">2012CJ34-2</strain>
    </source>
</reference>
<feature type="domain" description="Solute-binding protein family 3/N-terminal" evidence="5">
    <location>
        <begin position="35"/>
        <end position="256"/>
    </location>
</feature>
<evidence type="ECO:0000256" key="4">
    <source>
        <dbReference type="SAM" id="SignalP"/>
    </source>
</evidence>
<sequence length="337" mass="36954">MNMRRIGTLLATLPLMVAAASAGAGTLDNVQKAGYLKCGTHLENPGFSALNSKGQREGFDVDFCRAVSAAANVDTKYTSLTSKERLPALQSGEIDLLSRTTTWTMSRDTKLGLDYTVVTLYDGQGMMVRKDLGVKSALELDGATVCLATGSTTELNIADYFRKNNMTFTPVVFDKQPDVRKAYDAGRCDVHTTDVSGLAAQRSLMKNPQEHIILPELISKEPLGPLVRQGDDQWGNIVRWTIYLTQAAEEKGITAANVEQIAKTSKDPEVKRMLGQTGTLWQDLGLDKDAPVRIIKTVGNYGEIFDRNLGPDTPLRLSRGYNAQWTDGGLIYARPFR</sequence>
<protein>
    <submittedName>
        <fullName evidence="6">Amino acid ABC transporter substrate-binding protein</fullName>
    </submittedName>
</protein>
<organism evidence="6 7">
    <name type="scientific">Parendozoicomonas callyspongiae</name>
    <dbReference type="NCBI Taxonomy" id="2942213"/>
    <lineage>
        <taxon>Bacteria</taxon>
        <taxon>Pseudomonadati</taxon>
        <taxon>Pseudomonadota</taxon>
        <taxon>Gammaproteobacteria</taxon>
        <taxon>Oceanospirillales</taxon>
        <taxon>Endozoicomonadaceae</taxon>
        <taxon>Parendozoicomonas</taxon>
    </lineage>
</organism>
<keyword evidence="7" id="KW-1185">Reference proteome</keyword>
<evidence type="ECO:0000256" key="1">
    <source>
        <dbReference type="ARBA" id="ARBA00010333"/>
    </source>
</evidence>
<dbReference type="SUPFAM" id="SSF53850">
    <property type="entry name" value="Periplasmic binding protein-like II"/>
    <property type="match status" value="1"/>
</dbReference>
<dbReference type="Proteomes" id="UP001203338">
    <property type="component" value="Unassembled WGS sequence"/>
</dbReference>
<evidence type="ECO:0000313" key="7">
    <source>
        <dbReference type="Proteomes" id="UP001203338"/>
    </source>
</evidence>
<dbReference type="InterPro" id="IPR001638">
    <property type="entry name" value="Solute-binding_3/MltF_N"/>
</dbReference>
<feature type="chain" id="PRO_5045759218" evidence="4">
    <location>
        <begin position="25"/>
        <end position="337"/>
    </location>
</feature>
<feature type="signal peptide" evidence="4">
    <location>
        <begin position="1"/>
        <end position="24"/>
    </location>
</feature>
<keyword evidence="2" id="KW-0813">Transport</keyword>
<comment type="caution">
    <text evidence="6">The sequence shown here is derived from an EMBL/GenBank/DDBJ whole genome shotgun (WGS) entry which is preliminary data.</text>
</comment>
<comment type="similarity">
    <text evidence="1">Belongs to the bacterial solute-binding protein 3 family.</text>
</comment>
<evidence type="ECO:0000256" key="3">
    <source>
        <dbReference type="ARBA" id="ARBA00022729"/>
    </source>
</evidence>
<proteinExistence type="inferred from homology"/>
<dbReference type="RefSeq" id="WP_249699782.1">
    <property type="nucleotide sequence ID" value="NZ_JAMFLX010000014.1"/>
</dbReference>
<evidence type="ECO:0000313" key="6">
    <source>
        <dbReference type="EMBL" id="MCL6270543.1"/>
    </source>
</evidence>
<dbReference type="Pfam" id="PF00497">
    <property type="entry name" value="SBP_bac_3"/>
    <property type="match status" value="1"/>
</dbReference>
<dbReference type="PANTHER" id="PTHR30085:SF7">
    <property type="entry name" value="AMINO-ACID ABC TRANSPORTER-BINDING PROTEIN YHDW-RELATED"/>
    <property type="match status" value="1"/>
</dbReference>
<evidence type="ECO:0000259" key="5">
    <source>
        <dbReference type="SMART" id="SM00062"/>
    </source>
</evidence>
<accession>A0ABT0PGN5</accession>
<dbReference type="CDD" id="cd13692">
    <property type="entry name" value="PBP2_BztA"/>
    <property type="match status" value="1"/>
</dbReference>
<dbReference type="InterPro" id="IPR051455">
    <property type="entry name" value="Bact_solute-bind_prot3"/>
</dbReference>
<gene>
    <name evidence="6" type="ORF">M3P05_11475</name>
</gene>
<dbReference type="SMART" id="SM00062">
    <property type="entry name" value="PBPb"/>
    <property type="match status" value="1"/>
</dbReference>
<evidence type="ECO:0000256" key="2">
    <source>
        <dbReference type="ARBA" id="ARBA00022448"/>
    </source>
</evidence>
<dbReference type="EMBL" id="JAMFLX010000014">
    <property type="protein sequence ID" value="MCL6270543.1"/>
    <property type="molecule type" value="Genomic_DNA"/>
</dbReference>
<name>A0ABT0PGN5_9GAMM</name>
<dbReference type="PANTHER" id="PTHR30085">
    <property type="entry name" value="AMINO ACID ABC TRANSPORTER PERMEASE"/>
    <property type="match status" value="1"/>
</dbReference>
<dbReference type="Gene3D" id="3.40.190.10">
    <property type="entry name" value="Periplasmic binding protein-like II"/>
    <property type="match status" value="2"/>
</dbReference>
<keyword evidence="3 4" id="KW-0732">Signal</keyword>